<protein>
    <submittedName>
        <fullName evidence="1">Uncharacterized protein</fullName>
    </submittedName>
</protein>
<dbReference type="EMBL" id="CM027681">
    <property type="protein sequence ID" value="KAG0543458.1"/>
    <property type="molecule type" value="Genomic_DNA"/>
</dbReference>
<organism evidence="1 2">
    <name type="scientific">Sorghum bicolor</name>
    <name type="common">Sorghum</name>
    <name type="synonym">Sorghum vulgare</name>
    <dbReference type="NCBI Taxonomy" id="4558"/>
    <lineage>
        <taxon>Eukaryota</taxon>
        <taxon>Viridiplantae</taxon>
        <taxon>Streptophyta</taxon>
        <taxon>Embryophyta</taxon>
        <taxon>Tracheophyta</taxon>
        <taxon>Spermatophyta</taxon>
        <taxon>Magnoliopsida</taxon>
        <taxon>Liliopsida</taxon>
        <taxon>Poales</taxon>
        <taxon>Poaceae</taxon>
        <taxon>PACMAD clade</taxon>
        <taxon>Panicoideae</taxon>
        <taxon>Andropogonodae</taxon>
        <taxon>Andropogoneae</taxon>
        <taxon>Sorghinae</taxon>
        <taxon>Sorghum</taxon>
    </lineage>
</organism>
<name>A0A921RN74_SORBI</name>
<evidence type="ECO:0000313" key="1">
    <source>
        <dbReference type="EMBL" id="KAG0543458.1"/>
    </source>
</evidence>
<accession>A0A921RN74</accession>
<comment type="caution">
    <text evidence="1">The sequence shown here is derived from an EMBL/GenBank/DDBJ whole genome shotgun (WGS) entry which is preliminary data.</text>
</comment>
<reference evidence="1" key="1">
    <citation type="journal article" date="2019" name="BMC Genomics">
        <title>A new reference genome for Sorghum bicolor reveals high levels of sequence similarity between sweet and grain genotypes: implications for the genetics of sugar metabolism.</title>
        <authorList>
            <person name="Cooper E.A."/>
            <person name="Brenton Z.W."/>
            <person name="Flinn B.S."/>
            <person name="Jenkins J."/>
            <person name="Shu S."/>
            <person name="Flowers D."/>
            <person name="Luo F."/>
            <person name="Wang Y."/>
            <person name="Xia P."/>
            <person name="Barry K."/>
            <person name="Daum C."/>
            <person name="Lipzen A."/>
            <person name="Yoshinaga Y."/>
            <person name="Schmutz J."/>
            <person name="Saski C."/>
            <person name="Vermerris W."/>
            <person name="Kresovich S."/>
        </authorList>
    </citation>
    <scope>NUCLEOTIDE SEQUENCE</scope>
</reference>
<dbReference type="Proteomes" id="UP000807115">
    <property type="component" value="Chromosome 2"/>
</dbReference>
<gene>
    <name evidence="1" type="ORF">BDA96_02G192400</name>
</gene>
<reference evidence="1" key="2">
    <citation type="submission" date="2020-10" db="EMBL/GenBank/DDBJ databases">
        <authorList>
            <person name="Cooper E.A."/>
            <person name="Brenton Z.W."/>
            <person name="Flinn B.S."/>
            <person name="Jenkins J."/>
            <person name="Shu S."/>
            <person name="Flowers D."/>
            <person name="Luo F."/>
            <person name="Wang Y."/>
            <person name="Xia P."/>
            <person name="Barry K."/>
            <person name="Daum C."/>
            <person name="Lipzen A."/>
            <person name="Yoshinaga Y."/>
            <person name="Schmutz J."/>
            <person name="Saski C."/>
            <person name="Vermerris W."/>
            <person name="Kresovich S."/>
        </authorList>
    </citation>
    <scope>NUCLEOTIDE SEQUENCE</scope>
</reference>
<evidence type="ECO:0000313" key="2">
    <source>
        <dbReference type="Proteomes" id="UP000807115"/>
    </source>
</evidence>
<sequence>MATSSQMIKDALRSNSAVPLCFVKLHMLLSPILIGILNLECAVRPPGNIDAAIPDVAVAMAINPLERTLARRALYRNVLPVPPGPSTKKTWLLFAKTCRMISSNPSLCSLLRE</sequence>
<proteinExistence type="predicted"/>
<dbReference type="AlphaFoldDB" id="A0A921RN74"/>